<keyword evidence="1" id="KW-0732">Signal</keyword>
<evidence type="ECO:0000256" key="1">
    <source>
        <dbReference type="SAM" id="SignalP"/>
    </source>
</evidence>
<feature type="signal peptide" evidence="1">
    <location>
        <begin position="1"/>
        <end position="22"/>
    </location>
</feature>
<dbReference type="SUPFAM" id="SSF50370">
    <property type="entry name" value="Ricin B-like lectins"/>
    <property type="match status" value="1"/>
</dbReference>
<dbReference type="Pfam" id="PF00652">
    <property type="entry name" value="Ricin_B_lectin"/>
    <property type="match status" value="1"/>
</dbReference>
<gene>
    <name evidence="3" type="ORF">BDZ94DRAFT_1305776</name>
</gene>
<protein>
    <submittedName>
        <fullName evidence="3">G-X-X-X-Q-X-W domain-containing protein</fullName>
    </submittedName>
</protein>
<feature type="domain" description="Ricin B lectin" evidence="2">
    <location>
        <begin position="177"/>
        <end position="308"/>
    </location>
</feature>
<dbReference type="InterPro" id="IPR000772">
    <property type="entry name" value="Ricin_B_lectin"/>
</dbReference>
<dbReference type="Proteomes" id="UP000807353">
    <property type="component" value="Unassembled WGS sequence"/>
</dbReference>
<dbReference type="CDD" id="cd00161">
    <property type="entry name" value="beta-trefoil_Ricin-like"/>
    <property type="match status" value="1"/>
</dbReference>
<dbReference type="InterPro" id="IPR035992">
    <property type="entry name" value="Ricin_B-like_lectins"/>
</dbReference>
<dbReference type="PROSITE" id="PS50231">
    <property type="entry name" value="RICIN_B_LECTIN"/>
    <property type="match status" value="1"/>
</dbReference>
<dbReference type="InterPro" id="IPR037176">
    <property type="entry name" value="Osmotin/thaumatin-like_sf"/>
</dbReference>
<dbReference type="OrthoDB" id="6770063at2759"/>
<dbReference type="SUPFAM" id="SSF49870">
    <property type="entry name" value="Osmotin, thaumatin-like protein"/>
    <property type="match status" value="1"/>
</dbReference>
<name>A0A9P5YDY3_9AGAR</name>
<organism evidence="3 4">
    <name type="scientific">Collybia nuda</name>
    <dbReference type="NCBI Taxonomy" id="64659"/>
    <lineage>
        <taxon>Eukaryota</taxon>
        <taxon>Fungi</taxon>
        <taxon>Dikarya</taxon>
        <taxon>Basidiomycota</taxon>
        <taxon>Agaricomycotina</taxon>
        <taxon>Agaricomycetes</taxon>
        <taxon>Agaricomycetidae</taxon>
        <taxon>Agaricales</taxon>
        <taxon>Tricholomatineae</taxon>
        <taxon>Clitocybaceae</taxon>
        <taxon>Collybia</taxon>
    </lineage>
</organism>
<evidence type="ECO:0000259" key="2">
    <source>
        <dbReference type="SMART" id="SM00458"/>
    </source>
</evidence>
<reference evidence="3" key="1">
    <citation type="submission" date="2020-11" db="EMBL/GenBank/DDBJ databases">
        <authorList>
            <consortium name="DOE Joint Genome Institute"/>
            <person name="Ahrendt S."/>
            <person name="Riley R."/>
            <person name="Andreopoulos W."/>
            <person name="Labutti K."/>
            <person name="Pangilinan J."/>
            <person name="Ruiz-Duenas F.J."/>
            <person name="Barrasa J.M."/>
            <person name="Sanchez-Garcia M."/>
            <person name="Camarero S."/>
            <person name="Miyauchi S."/>
            <person name="Serrano A."/>
            <person name="Linde D."/>
            <person name="Babiker R."/>
            <person name="Drula E."/>
            <person name="Ayuso-Fernandez I."/>
            <person name="Pacheco R."/>
            <person name="Padilla G."/>
            <person name="Ferreira P."/>
            <person name="Barriuso J."/>
            <person name="Kellner H."/>
            <person name="Castanera R."/>
            <person name="Alfaro M."/>
            <person name="Ramirez L."/>
            <person name="Pisabarro A.G."/>
            <person name="Kuo A."/>
            <person name="Tritt A."/>
            <person name="Lipzen A."/>
            <person name="He G."/>
            <person name="Yan M."/>
            <person name="Ng V."/>
            <person name="Cullen D."/>
            <person name="Martin F."/>
            <person name="Rosso M.-N."/>
            <person name="Henrissat B."/>
            <person name="Hibbett D."/>
            <person name="Martinez A.T."/>
            <person name="Grigoriev I.V."/>
        </authorList>
    </citation>
    <scope>NUCLEOTIDE SEQUENCE</scope>
    <source>
        <strain evidence="3">CBS 247.69</strain>
    </source>
</reference>
<evidence type="ECO:0000313" key="4">
    <source>
        <dbReference type="Proteomes" id="UP000807353"/>
    </source>
</evidence>
<comment type="caution">
    <text evidence="3">The sequence shown here is derived from an EMBL/GenBank/DDBJ whole genome shotgun (WGS) entry which is preliminary data.</text>
</comment>
<accession>A0A9P5YDY3</accession>
<sequence>MLKRSLFLLGFTNILSLSAVLARVFTITNRCPLPVTLYVSGGRQGTLNADGGTTQREFPEDWSGYIYTDANGGNGEKSERVARAGFYGPNDYYYIVVDPYRANTGISIIPKAPVHDGFCGPISVDTGTFSSAYQTTPFPDGFPPVTSNSPSSPLYSCPGTDIEYEVIFCPAGVFPRTGAVAIHPNGNTSKCLDVRGSIFANGTPVQIYDCNGTAAQKWTINASTTKIVLAGTEFCLDAGSNPGNNVGMKIWRCYDDLPAQAWLYTTDNRIGLYNTDQCLDLTDGSTQNSNRVQTYKCTNLNTNQFWTL</sequence>
<proteinExistence type="predicted"/>
<dbReference type="AlphaFoldDB" id="A0A9P5YDY3"/>
<evidence type="ECO:0000313" key="3">
    <source>
        <dbReference type="EMBL" id="KAF9466905.1"/>
    </source>
</evidence>
<dbReference type="EMBL" id="MU150239">
    <property type="protein sequence ID" value="KAF9466905.1"/>
    <property type="molecule type" value="Genomic_DNA"/>
</dbReference>
<dbReference type="SMART" id="SM00458">
    <property type="entry name" value="RICIN"/>
    <property type="match status" value="1"/>
</dbReference>
<keyword evidence="4" id="KW-1185">Reference proteome</keyword>
<dbReference type="Gene3D" id="2.80.10.50">
    <property type="match status" value="2"/>
</dbReference>
<feature type="chain" id="PRO_5040232248" evidence="1">
    <location>
        <begin position="23"/>
        <end position="308"/>
    </location>
</feature>